<evidence type="ECO:0000256" key="1">
    <source>
        <dbReference type="ARBA" id="ARBA00008213"/>
    </source>
</evidence>
<feature type="domain" description="Transcription elongation factor GreA/GreB N-terminal" evidence="11">
    <location>
        <begin position="4"/>
        <end position="74"/>
    </location>
</feature>
<dbReference type="EMBL" id="JAVDXO010000003">
    <property type="protein sequence ID" value="MDR7306636.1"/>
    <property type="molecule type" value="Genomic_DNA"/>
</dbReference>
<keyword evidence="12" id="KW-0648">Protein biosynthesis</keyword>
<comment type="caution">
    <text evidence="12">The sequence shown here is derived from an EMBL/GenBank/DDBJ whole genome shotgun (WGS) entry which is preliminary data.</text>
</comment>
<dbReference type="InterPro" id="IPR018151">
    <property type="entry name" value="TF_GreA/GreB_CS"/>
</dbReference>
<evidence type="ECO:0000259" key="10">
    <source>
        <dbReference type="Pfam" id="PF01272"/>
    </source>
</evidence>
<evidence type="ECO:0000256" key="5">
    <source>
        <dbReference type="ARBA" id="ARBA00023163"/>
    </source>
</evidence>
<reference evidence="12 13" key="1">
    <citation type="submission" date="2023-07" db="EMBL/GenBank/DDBJ databases">
        <title>Sorghum-associated microbial communities from plants grown in Nebraska, USA.</title>
        <authorList>
            <person name="Schachtman D."/>
        </authorList>
    </citation>
    <scope>NUCLEOTIDE SEQUENCE [LARGE SCALE GENOMIC DNA]</scope>
    <source>
        <strain evidence="12 13">BE308</strain>
    </source>
</reference>
<dbReference type="NCBIfam" id="NF001264">
    <property type="entry name" value="PRK00226.1-5"/>
    <property type="match status" value="1"/>
</dbReference>
<comment type="similarity">
    <text evidence="1 8 9">Belongs to the GreA/GreB family.</text>
</comment>
<dbReference type="InterPro" id="IPR023459">
    <property type="entry name" value="Tscrpt_elong_fac_GreA/B_fam"/>
</dbReference>
<dbReference type="InterPro" id="IPR036953">
    <property type="entry name" value="GreA/GreB_C_sf"/>
</dbReference>
<dbReference type="Pfam" id="PF01272">
    <property type="entry name" value="GreA_GreB"/>
    <property type="match status" value="1"/>
</dbReference>
<sequence length="158" mass="17039">MATIPITKRGAEILKAELHKLKTVERPWVINAISEARAQGDLSENAEYEAAKDRQGFIEGRIQEVEGKLSAAQIIDPAELDAGGRVVFGATVELEDEDTGDRVKYQIVGEDEADLKLGLVNISSPIARALIGKEEGDTAVVQAPGGEKAYEIVAVHYL</sequence>
<evidence type="ECO:0000256" key="8">
    <source>
        <dbReference type="HAMAP-Rule" id="MF_00105"/>
    </source>
</evidence>
<evidence type="ECO:0000256" key="4">
    <source>
        <dbReference type="ARBA" id="ARBA00023125"/>
    </source>
</evidence>
<dbReference type="NCBIfam" id="NF001263">
    <property type="entry name" value="PRK00226.1-4"/>
    <property type="match status" value="1"/>
</dbReference>
<evidence type="ECO:0000256" key="9">
    <source>
        <dbReference type="RuleBase" id="RU000556"/>
    </source>
</evidence>
<keyword evidence="5 8" id="KW-0804">Transcription</keyword>
<protein>
    <recommendedName>
        <fullName evidence="2 8">Transcription elongation factor GreA</fullName>
    </recommendedName>
    <alternativeName>
        <fullName evidence="7 8">Transcript cleavage factor GreA</fullName>
    </alternativeName>
</protein>
<evidence type="ECO:0000256" key="3">
    <source>
        <dbReference type="ARBA" id="ARBA00023015"/>
    </source>
</evidence>
<dbReference type="InterPro" id="IPR001437">
    <property type="entry name" value="Tscrpt_elong_fac_GreA/B_C"/>
</dbReference>
<dbReference type="InterPro" id="IPR036805">
    <property type="entry name" value="Tscrpt_elong_fac_GreA/B_N_sf"/>
</dbReference>
<accession>A0ABU1ZM73</accession>
<dbReference type="PANTHER" id="PTHR30437">
    <property type="entry name" value="TRANSCRIPTION ELONGATION FACTOR GREA"/>
    <property type="match status" value="1"/>
</dbReference>
<dbReference type="Proteomes" id="UP001268089">
    <property type="component" value="Unassembled WGS sequence"/>
</dbReference>
<evidence type="ECO:0000259" key="11">
    <source>
        <dbReference type="Pfam" id="PF03449"/>
    </source>
</evidence>
<evidence type="ECO:0000313" key="12">
    <source>
        <dbReference type="EMBL" id="MDR7306636.1"/>
    </source>
</evidence>
<gene>
    <name evidence="8" type="primary">greA</name>
    <name evidence="12" type="ORF">J2X15_001919</name>
</gene>
<dbReference type="Gene3D" id="3.10.50.30">
    <property type="entry name" value="Transcription elongation factor, GreA/GreB, C-terminal domain"/>
    <property type="match status" value="1"/>
</dbReference>
<evidence type="ECO:0000313" key="13">
    <source>
        <dbReference type="Proteomes" id="UP001268089"/>
    </source>
</evidence>
<proteinExistence type="inferred from homology"/>
<dbReference type="InterPro" id="IPR028624">
    <property type="entry name" value="Tscrpt_elong_fac_GreA/B"/>
</dbReference>
<dbReference type="PIRSF" id="PIRSF006092">
    <property type="entry name" value="GreA_GreB"/>
    <property type="match status" value="1"/>
</dbReference>
<dbReference type="SUPFAM" id="SSF54534">
    <property type="entry name" value="FKBP-like"/>
    <property type="match status" value="1"/>
</dbReference>
<keyword evidence="4 8" id="KW-0238">DNA-binding</keyword>
<dbReference type="Gene3D" id="1.10.287.180">
    <property type="entry name" value="Transcription elongation factor, GreA/GreB, N-terminal domain"/>
    <property type="match status" value="1"/>
</dbReference>
<comment type="function">
    <text evidence="6 8 9">Necessary for efficient RNA polymerase transcription elongation past template-encoded arresting sites. The arresting sites in DNA have the property of trapping a certain fraction of elongating RNA polymerases that pass through, resulting in locked ternary complexes. Cleavage of the nascent transcript by cleavage factors such as GreA or GreB allows the resumption of elongation from the new 3'terminus. GreA releases sequences of 2 to 3 nucleotides.</text>
</comment>
<keyword evidence="12" id="KW-0251">Elongation factor</keyword>
<dbReference type="RefSeq" id="WP_310341956.1">
    <property type="nucleotide sequence ID" value="NZ_JAVDXO010000003.1"/>
</dbReference>
<dbReference type="PROSITE" id="PS00829">
    <property type="entry name" value="GREAB_1"/>
    <property type="match status" value="1"/>
</dbReference>
<dbReference type="InterPro" id="IPR006359">
    <property type="entry name" value="Tscrpt_elong_fac_GreA"/>
</dbReference>
<keyword evidence="13" id="KW-1185">Reference proteome</keyword>
<dbReference type="Pfam" id="PF03449">
    <property type="entry name" value="GreA_GreB_N"/>
    <property type="match status" value="1"/>
</dbReference>
<organism evidence="12 13">
    <name type="scientific">Rhodoferax saidenbachensis</name>
    <dbReference type="NCBI Taxonomy" id="1484693"/>
    <lineage>
        <taxon>Bacteria</taxon>
        <taxon>Pseudomonadati</taxon>
        <taxon>Pseudomonadota</taxon>
        <taxon>Betaproteobacteria</taxon>
        <taxon>Burkholderiales</taxon>
        <taxon>Comamonadaceae</taxon>
        <taxon>Rhodoferax</taxon>
    </lineage>
</organism>
<evidence type="ECO:0000256" key="2">
    <source>
        <dbReference type="ARBA" id="ARBA00013729"/>
    </source>
</evidence>
<keyword evidence="3 8" id="KW-0805">Transcription regulation</keyword>
<dbReference type="NCBIfam" id="NF001261">
    <property type="entry name" value="PRK00226.1-2"/>
    <property type="match status" value="1"/>
</dbReference>
<dbReference type="SUPFAM" id="SSF46557">
    <property type="entry name" value="GreA transcript cleavage protein, N-terminal domain"/>
    <property type="match status" value="1"/>
</dbReference>
<evidence type="ECO:0000256" key="6">
    <source>
        <dbReference type="ARBA" id="ARBA00024916"/>
    </source>
</evidence>
<dbReference type="InterPro" id="IPR022691">
    <property type="entry name" value="Tscrpt_elong_fac_GreA/B_N"/>
</dbReference>
<dbReference type="GO" id="GO:0003746">
    <property type="term" value="F:translation elongation factor activity"/>
    <property type="evidence" value="ECO:0007669"/>
    <property type="project" value="UniProtKB-KW"/>
</dbReference>
<dbReference type="NCBIfam" id="TIGR01462">
    <property type="entry name" value="greA"/>
    <property type="match status" value="1"/>
</dbReference>
<dbReference type="PANTHER" id="PTHR30437:SF4">
    <property type="entry name" value="TRANSCRIPTION ELONGATION FACTOR GREA"/>
    <property type="match status" value="1"/>
</dbReference>
<name>A0ABU1ZM73_9BURK</name>
<dbReference type="HAMAP" id="MF_00105">
    <property type="entry name" value="GreA_GreB"/>
    <property type="match status" value="1"/>
</dbReference>
<feature type="domain" description="Transcription elongation factor GreA/GreB C-terminal" evidence="10">
    <location>
        <begin position="84"/>
        <end position="157"/>
    </location>
</feature>
<evidence type="ECO:0000256" key="7">
    <source>
        <dbReference type="ARBA" id="ARBA00030776"/>
    </source>
</evidence>